<dbReference type="Proteomes" id="UP000799438">
    <property type="component" value="Unassembled WGS sequence"/>
</dbReference>
<dbReference type="InterPro" id="IPR052895">
    <property type="entry name" value="HetReg/Transcr_Mod"/>
</dbReference>
<keyword evidence="3" id="KW-1185">Reference proteome</keyword>
<evidence type="ECO:0000259" key="1">
    <source>
        <dbReference type="Pfam" id="PF06985"/>
    </source>
</evidence>
<accession>A0A6A6B0L0</accession>
<sequence length="206" mass="23829">MSDQFCHEPLDLSTRSIRLLNIDGISDDGFVQCTIRTYNRDDTNCSYRALSYAWGPEEPSGSILLNEKPFRVRENLLLFLQEAITSHSEARRSIWIDAICIDQENISEKNHQVRQMADIFRNAVAVFAWLGPSKEDYNELSEFLEEIETTHLNTLECFSEPEKGKDNIIEDIGLVKINLLSRPYWKRMWIIQEIVLGDSNVRLLCG</sequence>
<dbReference type="AlphaFoldDB" id="A0A6A6B0L0"/>
<evidence type="ECO:0000313" key="2">
    <source>
        <dbReference type="EMBL" id="KAF2137712.1"/>
    </source>
</evidence>
<dbReference type="OrthoDB" id="4850726at2759"/>
<proteinExistence type="predicted"/>
<organism evidence="2 3">
    <name type="scientific">Aplosporella prunicola CBS 121167</name>
    <dbReference type="NCBI Taxonomy" id="1176127"/>
    <lineage>
        <taxon>Eukaryota</taxon>
        <taxon>Fungi</taxon>
        <taxon>Dikarya</taxon>
        <taxon>Ascomycota</taxon>
        <taxon>Pezizomycotina</taxon>
        <taxon>Dothideomycetes</taxon>
        <taxon>Dothideomycetes incertae sedis</taxon>
        <taxon>Botryosphaeriales</taxon>
        <taxon>Aplosporellaceae</taxon>
        <taxon>Aplosporella</taxon>
    </lineage>
</organism>
<dbReference type="InterPro" id="IPR010730">
    <property type="entry name" value="HET"/>
</dbReference>
<dbReference type="Pfam" id="PF06985">
    <property type="entry name" value="HET"/>
    <property type="match status" value="1"/>
</dbReference>
<gene>
    <name evidence="2" type="ORF">K452DRAFT_235310</name>
</gene>
<feature type="non-terminal residue" evidence="2">
    <location>
        <position position="206"/>
    </location>
</feature>
<protein>
    <recommendedName>
        <fullName evidence="1">Heterokaryon incompatibility domain-containing protein</fullName>
    </recommendedName>
</protein>
<dbReference type="GeneID" id="54294920"/>
<dbReference type="RefSeq" id="XP_033393427.1">
    <property type="nucleotide sequence ID" value="XM_033537424.1"/>
</dbReference>
<feature type="domain" description="Heterokaryon incompatibility" evidence="1">
    <location>
        <begin position="47"/>
        <end position="193"/>
    </location>
</feature>
<reference evidence="2" key="1">
    <citation type="journal article" date="2020" name="Stud. Mycol.">
        <title>101 Dothideomycetes genomes: a test case for predicting lifestyles and emergence of pathogens.</title>
        <authorList>
            <person name="Haridas S."/>
            <person name="Albert R."/>
            <person name="Binder M."/>
            <person name="Bloem J."/>
            <person name="Labutti K."/>
            <person name="Salamov A."/>
            <person name="Andreopoulos B."/>
            <person name="Baker S."/>
            <person name="Barry K."/>
            <person name="Bills G."/>
            <person name="Bluhm B."/>
            <person name="Cannon C."/>
            <person name="Castanera R."/>
            <person name="Culley D."/>
            <person name="Daum C."/>
            <person name="Ezra D."/>
            <person name="Gonzalez J."/>
            <person name="Henrissat B."/>
            <person name="Kuo A."/>
            <person name="Liang C."/>
            <person name="Lipzen A."/>
            <person name="Lutzoni F."/>
            <person name="Magnuson J."/>
            <person name="Mondo S."/>
            <person name="Nolan M."/>
            <person name="Ohm R."/>
            <person name="Pangilinan J."/>
            <person name="Park H.-J."/>
            <person name="Ramirez L."/>
            <person name="Alfaro M."/>
            <person name="Sun H."/>
            <person name="Tritt A."/>
            <person name="Yoshinaga Y."/>
            <person name="Zwiers L.-H."/>
            <person name="Turgeon B."/>
            <person name="Goodwin S."/>
            <person name="Spatafora J."/>
            <person name="Crous P."/>
            <person name="Grigoriev I."/>
        </authorList>
    </citation>
    <scope>NUCLEOTIDE SEQUENCE</scope>
    <source>
        <strain evidence="2">CBS 121167</strain>
    </source>
</reference>
<evidence type="ECO:0000313" key="3">
    <source>
        <dbReference type="Proteomes" id="UP000799438"/>
    </source>
</evidence>
<dbReference type="PANTHER" id="PTHR24148:SF73">
    <property type="entry name" value="HET DOMAIN PROTEIN (AFU_ORTHOLOGUE AFUA_8G01020)"/>
    <property type="match status" value="1"/>
</dbReference>
<name>A0A6A6B0L0_9PEZI</name>
<dbReference type="PANTHER" id="PTHR24148">
    <property type="entry name" value="ANKYRIN REPEAT DOMAIN-CONTAINING PROTEIN 39 HOMOLOG-RELATED"/>
    <property type="match status" value="1"/>
</dbReference>
<dbReference type="EMBL" id="ML995500">
    <property type="protein sequence ID" value="KAF2137712.1"/>
    <property type="molecule type" value="Genomic_DNA"/>
</dbReference>